<name>A0A8S0ZYT6_ARCPL</name>
<feature type="active site" description="Nucleophile" evidence="4">
    <location>
        <position position="273"/>
    </location>
</feature>
<keyword evidence="2 4" id="KW-0442">Lipid degradation</keyword>
<feature type="domain" description="PNPLA" evidence="6">
    <location>
        <begin position="235"/>
        <end position="430"/>
    </location>
</feature>
<feature type="short sequence motif" description="DGA/G" evidence="4">
    <location>
        <begin position="417"/>
        <end position="419"/>
    </location>
</feature>
<gene>
    <name evidence="7" type="ORF">APLA_LOCUS7108</name>
</gene>
<organism evidence="7 8">
    <name type="scientific">Arctia plantaginis</name>
    <name type="common">Wood tiger moth</name>
    <name type="synonym">Phalaena plantaginis</name>
    <dbReference type="NCBI Taxonomy" id="874455"/>
    <lineage>
        <taxon>Eukaryota</taxon>
        <taxon>Metazoa</taxon>
        <taxon>Ecdysozoa</taxon>
        <taxon>Arthropoda</taxon>
        <taxon>Hexapoda</taxon>
        <taxon>Insecta</taxon>
        <taxon>Pterygota</taxon>
        <taxon>Neoptera</taxon>
        <taxon>Endopterygota</taxon>
        <taxon>Lepidoptera</taxon>
        <taxon>Glossata</taxon>
        <taxon>Ditrysia</taxon>
        <taxon>Noctuoidea</taxon>
        <taxon>Erebidae</taxon>
        <taxon>Arctiinae</taxon>
        <taxon>Arctia</taxon>
    </lineage>
</organism>
<evidence type="ECO:0000256" key="3">
    <source>
        <dbReference type="ARBA" id="ARBA00023098"/>
    </source>
</evidence>
<dbReference type="PANTHER" id="PTHR24185:SF1">
    <property type="entry name" value="CALCIUM-INDEPENDENT PHOSPHOLIPASE A2-GAMMA"/>
    <property type="match status" value="1"/>
</dbReference>
<dbReference type="EMBL" id="CADEBC010000495">
    <property type="protein sequence ID" value="CAB3237759.1"/>
    <property type="molecule type" value="Genomic_DNA"/>
</dbReference>
<feature type="transmembrane region" description="Helical" evidence="5">
    <location>
        <begin position="268"/>
        <end position="290"/>
    </location>
</feature>
<keyword evidence="5" id="KW-0812">Transmembrane</keyword>
<keyword evidence="5" id="KW-1133">Transmembrane helix</keyword>
<proteinExistence type="predicted"/>
<keyword evidence="5" id="KW-0472">Membrane</keyword>
<comment type="caution">
    <text evidence="7">The sequence shown here is derived from an EMBL/GenBank/DDBJ whole genome shotgun (WGS) entry which is preliminary data.</text>
</comment>
<reference evidence="7 8" key="1">
    <citation type="submission" date="2020-04" db="EMBL/GenBank/DDBJ databases">
        <authorList>
            <person name="Wallbank WR R."/>
            <person name="Pardo Diaz C."/>
            <person name="Kozak K."/>
            <person name="Martin S."/>
            <person name="Jiggins C."/>
            <person name="Moest M."/>
            <person name="Warren A I."/>
            <person name="Byers J.R.P. K."/>
            <person name="Montejo-Kovacevich G."/>
            <person name="Yen C E."/>
        </authorList>
    </citation>
    <scope>NUCLEOTIDE SEQUENCE [LARGE SCALE GENOMIC DNA]</scope>
</reference>
<dbReference type="Gene3D" id="3.40.1090.10">
    <property type="entry name" value="Cytosolic phospholipase A2 catalytic domain"/>
    <property type="match status" value="1"/>
</dbReference>
<dbReference type="OrthoDB" id="630895at2759"/>
<evidence type="ECO:0000259" key="6">
    <source>
        <dbReference type="PROSITE" id="PS51635"/>
    </source>
</evidence>
<dbReference type="Proteomes" id="UP000494106">
    <property type="component" value="Unassembled WGS sequence"/>
</dbReference>
<dbReference type="InterPro" id="IPR002641">
    <property type="entry name" value="PNPLA_dom"/>
</dbReference>
<protein>
    <recommendedName>
        <fullName evidence="6">PNPLA domain-containing protein</fullName>
    </recommendedName>
</protein>
<dbReference type="AlphaFoldDB" id="A0A8S0ZYT6"/>
<dbReference type="PANTHER" id="PTHR24185">
    <property type="entry name" value="CALCIUM-INDEPENDENT PHOSPHOLIPASE A2-GAMMA"/>
    <property type="match status" value="1"/>
</dbReference>
<evidence type="ECO:0000256" key="5">
    <source>
        <dbReference type="SAM" id="Phobius"/>
    </source>
</evidence>
<evidence type="ECO:0000256" key="1">
    <source>
        <dbReference type="ARBA" id="ARBA00022801"/>
    </source>
</evidence>
<dbReference type="GO" id="GO:0047499">
    <property type="term" value="F:calcium-independent phospholipase A2 activity"/>
    <property type="evidence" value="ECO:0007669"/>
    <property type="project" value="TreeGrafter"/>
</dbReference>
<feature type="short sequence motif" description="GXGXXG" evidence="4">
    <location>
        <begin position="239"/>
        <end position="244"/>
    </location>
</feature>
<accession>A0A8S0ZYT6</accession>
<keyword evidence="3 4" id="KW-0443">Lipid metabolism</keyword>
<dbReference type="GO" id="GO:0016020">
    <property type="term" value="C:membrane"/>
    <property type="evidence" value="ECO:0007669"/>
    <property type="project" value="TreeGrafter"/>
</dbReference>
<evidence type="ECO:0000256" key="2">
    <source>
        <dbReference type="ARBA" id="ARBA00022963"/>
    </source>
</evidence>
<feature type="active site" description="Proton acceptor" evidence="4">
    <location>
        <position position="417"/>
    </location>
</feature>
<dbReference type="GO" id="GO:0019369">
    <property type="term" value="P:arachidonate metabolic process"/>
    <property type="evidence" value="ECO:0007669"/>
    <property type="project" value="TreeGrafter"/>
</dbReference>
<evidence type="ECO:0000313" key="7">
    <source>
        <dbReference type="EMBL" id="CAB3237759.1"/>
    </source>
</evidence>
<keyword evidence="1 4" id="KW-0378">Hydrolase</keyword>
<keyword evidence="8" id="KW-1185">Reference proteome</keyword>
<evidence type="ECO:0000313" key="8">
    <source>
        <dbReference type="Proteomes" id="UP000494106"/>
    </source>
</evidence>
<sequence length="576" mass="63559">MSSLGNQWRMIRHYLSSSNLHGEVEKLIQKIKPATPKQWDDLIKRFEKMVSVQMSSTKEITVDKLQDASGAVLKPTKVEESDTNTQVANSELKEVKQKDVGSDIKESMTVESLWQGLKLKKDTHLGKISEPTWKSNKQINTKTSIHSRTAYVVSAIESAASPESVLRRTERLIDHLHEYPEARDYAIKEGAVRALLRVQHGAQHGAAADVLGAANEALALVGYAAPPRWAGANVLSLDGGGIRGIIAIEILRHLERLTGCKVHELFDYIIGVSTGAIIAAVVGGGVGSLAEARRMYMTLSRDMFGNTSRLGGASRLVWTHSYYDTQAWEKMLQDNLKDSTLAHCNRNNMPKLAIVSCVVNAGSRLSPYLFRSYSVGYRVRSAFPGTSRAKLWHAVRASAAAPTYFDEFRLHGLLHQDGGIMVNNPAGVGLHEARLLFGADAVARGALVSVGTGRALAPHQDYGRLARDASHAPGTSWRDKFNKILDSATDTEGVHLVLNDLIPAGNYYRFNPPLMQECAMDEIDEHKLENLLVDTAEYIRRNQHKFARAAEQLTRRRSVAQRCADALRERAVRAGL</sequence>
<dbReference type="Pfam" id="PF01734">
    <property type="entry name" value="Patatin"/>
    <property type="match status" value="1"/>
</dbReference>
<dbReference type="InterPro" id="IPR016035">
    <property type="entry name" value="Acyl_Trfase/lysoPLipase"/>
</dbReference>
<dbReference type="GO" id="GO:0016042">
    <property type="term" value="P:lipid catabolic process"/>
    <property type="evidence" value="ECO:0007669"/>
    <property type="project" value="UniProtKB-UniRule"/>
</dbReference>
<feature type="short sequence motif" description="GXSXG" evidence="4">
    <location>
        <begin position="271"/>
        <end position="275"/>
    </location>
</feature>
<dbReference type="PROSITE" id="PS51635">
    <property type="entry name" value="PNPLA"/>
    <property type="match status" value="1"/>
</dbReference>
<dbReference type="SUPFAM" id="SSF52151">
    <property type="entry name" value="FabD/lysophospholipase-like"/>
    <property type="match status" value="1"/>
</dbReference>
<evidence type="ECO:0000256" key="4">
    <source>
        <dbReference type="PROSITE-ProRule" id="PRU01161"/>
    </source>
</evidence>